<evidence type="ECO:0000313" key="11">
    <source>
        <dbReference type="EMBL" id="CAI6358074.1"/>
    </source>
</evidence>
<keyword evidence="6" id="KW-0804">Transcription</keyword>
<reference evidence="11 12" key="1">
    <citation type="submission" date="2023-01" db="EMBL/GenBank/DDBJ databases">
        <authorList>
            <person name="Whitehead M."/>
        </authorList>
    </citation>
    <scope>NUCLEOTIDE SEQUENCE [LARGE SCALE GENOMIC DNA]</scope>
</reference>
<evidence type="ECO:0000256" key="6">
    <source>
        <dbReference type="ARBA" id="ARBA00023163"/>
    </source>
</evidence>
<feature type="region of interest" description="Disordered" evidence="9">
    <location>
        <begin position="33"/>
        <end position="100"/>
    </location>
</feature>
<dbReference type="Gene3D" id="1.20.5.170">
    <property type="match status" value="1"/>
</dbReference>
<comment type="similarity">
    <text evidence="2">Belongs to the bZIP family. Maf subfamily.</text>
</comment>
<evidence type="ECO:0000256" key="8">
    <source>
        <dbReference type="SAM" id="Coils"/>
    </source>
</evidence>
<comment type="caution">
    <text evidence="11">The sequence shown here is derived from an EMBL/GenBank/DDBJ whole genome shotgun (WGS) entry which is preliminary data.</text>
</comment>
<feature type="compositionally biased region" description="Low complexity" evidence="9">
    <location>
        <begin position="287"/>
        <end position="300"/>
    </location>
</feature>
<evidence type="ECO:0000256" key="9">
    <source>
        <dbReference type="SAM" id="MobiDB-lite"/>
    </source>
</evidence>
<comment type="subcellular location">
    <subcellularLocation>
        <location evidence="1">Nucleus</location>
    </subcellularLocation>
</comment>
<dbReference type="PANTHER" id="PTHR10129">
    <property type="entry name" value="TRANSCRIPTION FACTOR MAF"/>
    <property type="match status" value="1"/>
</dbReference>
<keyword evidence="8" id="KW-0175">Coiled coil</keyword>
<gene>
    <name evidence="11" type="ORF">MEUPH1_LOCUS13632</name>
</gene>
<keyword evidence="4" id="KW-0805">Transcription regulation</keyword>
<organism evidence="11 12">
    <name type="scientific">Macrosiphum euphorbiae</name>
    <name type="common">potato aphid</name>
    <dbReference type="NCBI Taxonomy" id="13131"/>
    <lineage>
        <taxon>Eukaryota</taxon>
        <taxon>Metazoa</taxon>
        <taxon>Ecdysozoa</taxon>
        <taxon>Arthropoda</taxon>
        <taxon>Hexapoda</taxon>
        <taxon>Insecta</taxon>
        <taxon>Pterygota</taxon>
        <taxon>Neoptera</taxon>
        <taxon>Paraneoptera</taxon>
        <taxon>Hemiptera</taxon>
        <taxon>Sternorrhyncha</taxon>
        <taxon>Aphidomorpha</taxon>
        <taxon>Aphidoidea</taxon>
        <taxon>Aphididae</taxon>
        <taxon>Macrosiphini</taxon>
        <taxon>Macrosiphum</taxon>
    </lineage>
</organism>
<dbReference type="InterPro" id="IPR004827">
    <property type="entry name" value="bZIP"/>
</dbReference>
<feature type="compositionally biased region" description="Low complexity" evidence="9">
    <location>
        <begin position="58"/>
        <end position="67"/>
    </location>
</feature>
<feature type="domain" description="BZIP" evidence="10">
    <location>
        <begin position="448"/>
        <end position="511"/>
    </location>
</feature>
<sequence>MEADDPRLADEYVNEFVLDHLDVSTVKREIQSSDYHHHHHQQPNQEHGGHHHHHQHHQQQQQQQQQHPPCNGGRGTASVGGRLPPMPITGVNNGSPATAAAPVSTAGAVTATLVQSSPPPPHYLLTPPGCEQEYPHHHPLIRHQHAINQVIDGVGGTGAGMVINSHAAATTPNLTGGTPAVKVSGAEAAPSMMYPSTPGTPPDTPPVSSSPPPSTPIPQPVFMEEMMWLTQSLRQGQEPLDLRPNYAGSDEMQQHQHQHQHHPHHHHHHHHHQQQQQQEHHEDEEQQQQQRQQQQQQQQQTVSADMEWNMVQHQHLTVIQPSNSNNSCSVPGSKVPHFGRPSLLMQGLLSPGSSNSVVYNNYTNSCSLYQPLQFSSQRLMPQRQNRPLSVSSDSVMSPLSSRNGGGSSLYTPGGGSSDDLINDALLLQLPVRDLNKRLQGISKEEIARLKQKRRTLKNRGYAQSCRTKRMNQRIELENANEILATELHKTKSELARITQERDMYKQRFSALAVARESMSAAAAAAAVAATSSASSTSSVAAGAAQRVDSSSNSPEPYL</sequence>
<proteinExistence type="inferred from homology"/>
<feature type="compositionally biased region" description="Low complexity" evidence="9">
    <location>
        <begin position="530"/>
        <end position="544"/>
    </location>
</feature>
<dbReference type="FunFam" id="1.20.5.170:FF:000011">
    <property type="entry name" value="Transcription factor MafG, putative"/>
    <property type="match status" value="1"/>
</dbReference>
<dbReference type="EMBL" id="CARXXK010000002">
    <property type="protein sequence ID" value="CAI6358074.1"/>
    <property type="molecule type" value="Genomic_DNA"/>
</dbReference>
<evidence type="ECO:0000256" key="2">
    <source>
        <dbReference type="ARBA" id="ARBA00008500"/>
    </source>
</evidence>
<name>A0AAV0WR02_9HEMI</name>
<dbReference type="Proteomes" id="UP001160148">
    <property type="component" value="Unassembled WGS sequence"/>
</dbReference>
<evidence type="ECO:0000256" key="3">
    <source>
        <dbReference type="ARBA" id="ARBA00022491"/>
    </source>
</evidence>
<feature type="region of interest" description="Disordered" evidence="9">
    <location>
        <begin position="190"/>
        <end position="219"/>
    </location>
</feature>
<dbReference type="GO" id="GO:0000981">
    <property type="term" value="F:DNA-binding transcription factor activity, RNA polymerase II-specific"/>
    <property type="evidence" value="ECO:0007669"/>
    <property type="project" value="TreeGrafter"/>
</dbReference>
<evidence type="ECO:0000256" key="7">
    <source>
        <dbReference type="ARBA" id="ARBA00023242"/>
    </source>
</evidence>
<feature type="compositionally biased region" description="Polar residues" evidence="9">
    <location>
        <begin position="547"/>
        <end position="558"/>
    </location>
</feature>
<dbReference type="PROSITE" id="PS50217">
    <property type="entry name" value="BZIP"/>
    <property type="match status" value="1"/>
</dbReference>
<dbReference type="SMART" id="SM00338">
    <property type="entry name" value="BRLZ"/>
    <property type="match status" value="1"/>
</dbReference>
<keyword evidence="5" id="KW-0238">DNA-binding</keyword>
<evidence type="ECO:0000256" key="1">
    <source>
        <dbReference type="ARBA" id="ARBA00004123"/>
    </source>
</evidence>
<evidence type="ECO:0000256" key="5">
    <source>
        <dbReference type="ARBA" id="ARBA00023125"/>
    </source>
</evidence>
<feature type="region of interest" description="Disordered" evidence="9">
    <location>
        <begin position="379"/>
        <end position="414"/>
    </location>
</feature>
<dbReference type="InterPro" id="IPR004826">
    <property type="entry name" value="bZIP_Maf"/>
</dbReference>
<feature type="compositionally biased region" description="Gly residues" evidence="9">
    <location>
        <begin position="403"/>
        <end position="414"/>
    </location>
</feature>
<dbReference type="GO" id="GO:0000978">
    <property type="term" value="F:RNA polymerase II cis-regulatory region sequence-specific DNA binding"/>
    <property type="evidence" value="ECO:0007669"/>
    <property type="project" value="TreeGrafter"/>
</dbReference>
<evidence type="ECO:0000256" key="4">
    <source>
        <dbReference type="ARBA" id="ARBA00023015"/>
    </source>
</evidence>
<dbReference type="PANTHER" id="PTHR10129:SF44">
    <property type="entry name" value="TRAFFIC JAM, ISOFORM C"/>
    <property type="match status" value="1"/>
</dbReference>
<dbReference type="SUPFAM" id="SSF47454">
    <property type="entry name" value="A DNA-binding domain in eukaryotic transcription factors"/>
    <property type="match status" value="1"/>
</dbReference>
<dbReference type="CDD" id="cd14718">
    <property type="entry name" value="bZIP_Maf_large"/>
    <property type="match status" value="1"/>
</dbReference>
<feature type="region of interest" description="Disordered" evidence="9">
    <location>
        <begin position="530"/>
        <end position="558"/>
    </location>
</feature>
<dbReference type="InterPro" id="IPR024874">
    <property type="entry name" value="Transcription_factor_Maf_fam"/>
</dbReference>
<dbReference type="AlphaFoldDB" id="A0AAV0WR02"/>
<keyword evidence="7" id="KW-0539">Nucleus</keyword>
<dbReference type="InterPro" id="IPR008917">
    <property type="entry name" value="TF_DNA-bd_sf"/>
</dbReference>
<feature type="coiled-coil region" evidence="8">
    <location>
        <begin position="473"/>
        <end position="507"/>
    </location>
</feature>
<evidence type="ECO:0000259" key="10">
    <source>
        <dbReference type="PROSITE" id="PS50217"/>
    </source>
</evidence>
<dbReference type="GO" id="GO:0005634">
    <property type="term" value="C:nucleus"/>
    <property type="evidence" value="ECO:0007669"/>
    <property type="project" value="UniProtKB-SubCell"/>
</dbReference>
<accession>A0AAV0WR02</accession>
<dbReference type="Pfam" id="PF03131">
    <property type="entry name" value="bZIP_Maf"/>
    <property type="match status" value="1"/>
</dbReference>
<feature type="compositionally biased region" description="Low complexity" evidence="9">
    <location>
        <begin position="387"/>
        <end position="401"/>
    </location>
</feature>
<keyword evidence="3" id="KW-0678">Repressor</keyword>
<feature type="compositionally biased region" description="Basic residues" evidence="9">
    <location>
        <begin position="256"/>
        <end position="273"/>
    </location>
</feature>
<protein>
    <recommendedName>
        <fullName evidence="10">BZIP domain-containing protein</fullName>
    </recommendedName>
</protein>
<feature type="compositionally biased region" description="Pro residues" evidence="9">
    <location>
        <begin position="198"/>
        <end position="219"/>
    </location>
</feature>
<keyword evidence="12" id="KW-1185">Reference proteome</keyword>
<evidence type="ECO:0000313" key="12">
    <source>
        <dbReference type="Proteomes" id="UP001160148"/>
    </source>
</evidence>
<feature type="region of interest" description="Disordered" evidence="9">
    <location>
        <begin position="239"/>
        <end position="303"/>
    </location>
</feature>